<dbReference type="Proteomes" id="UP000249177">
    <property type="component" value="Unassembled WGS sequence"/>
</dbReference>
<dbReference type="SMART" id="SM00388">
    <property type="entry name" value="HisKA"/>
    <property type="match status" value="1"/>
</dbReference>
<keyword evidence="6" id="KW-0808">Transferase</keyword>
<dbReference type="NCBIfam" id="TIGR00229">
    <property type="entry name" value="sensory_box"/>
    <property type="match status" value="2"/>
</dbReference>
<dbReference type="PROSITE" id="PS50109">
    <property type="entry name" value="HIS_KIN"/>
    <property type="match status" value="1"/>
</dbReference>
<dbReference type="SUPFAM" id="SSF55781">
    <property type="entry name" value="GAF domain-like"/>
    <property type="match status" value="2"/>
</dbReference>
<evidence type="ECO:0000259" key="16">
    <source>
        <dbReference type="PROSITE" id="PS50109"/>
    </source>
</evidence>
<evidence type="ECO:0000313" key="20">
    <source>
        <dbReference type="EMBL" id="PZX93064.1"/>
    </source>
</evidence>
<dbReference type="PRINTS" id="PR00344">
    <property type="entry name" value="BCTRLSENSOR"/>
</dbReference>
<feature type="transmembrane region" description="Helical" evidence="15">
    <location>
        <begin position="110"/>
        <end position="128"/>
    </location>
</feature>
<dbReference type="CDD" id="cd17546">
    <property type="entry name" value="REC_hyHK_CKI1_RcsC-like"/>
    <property type="match status" value="1"/>
</dbReference>
<feature type="domain" description="PAS" evidence="18">
    <location>
        <begin position="829"/>
        <end position="903"/>
    </location>
</feature>
<dbReference type="EC" id="2.7.13.3" evidence="3"/>
<dbReference type="InterPro" id="IPR013767">
    <property type="entry name" value="PAS_fold"/>
</dbReference>
<evidence type="ECO:0000259" key="18">
    <source>
        <dbReference type="PROSITE" id="PS50112"/>
    </source>
</evidence>
<dbReference type="InterPro" id="IPR004358">
    <property type="entry name" value="Sig_transdc_His_kin-like_C"/>
</dbReference>
<dbReference type="PANTHER" id="PTHR45339:SF1">
    <property type="entry name" value="HYBRID SIGNAL TRANSDUCTION HISTIDINE KINASE J"/>
    <property type="match status" value="1"/>
</dbReference>
<dbReference type="EMBL" id="QKXH01000007">
    <property type="protein sequence ID" value="PZX93064.1"/>
    <property type="molecule type" value="Genomic_DNA"/>
</dbReference>
<dbReference type="Gene3D" id="3.30.450.40">
    <property type="match status" value="2"/>
</dbReference>
<dbReference type="InterPro" id="IPR001789">
    <property type="entry name" value="Sig_transdc_resp-reg_receiver"/>
</dbReference>
<feature type="domain" description="Response regulatory" evidence="17">
    <location>
        <begin position="1225"/>
        <end position="1343"/>
    </location>
</feature>
<dbReference type="SMART" id="SM00086">
    <property type="entry name" value="PAC"/>
    <property type="match status" value="2"/>
</dbReference>
<dbReference type="SMART" id="SM00387">
    <property type="entry name" value="HATPase_c"/>
    <property type="match status" value="1"/>
</dbReference>
<feature type="domain" description="Histidine kinase" evidence="16">
    <location>
        <begin position="974"/>
        <end position="1195"/>
    </location>
</feature>
<dbReference type="InterPro" id="IPR005467">
    <property type="entry name" value="His_kinase_dom"/>
</dbReference>
<dbReference type="Pfam" id="PF00072">
    <property type="entry name" value="Response_reg"/>
    <property type="match status" value="1"/>
</dbReference>
<feature type="transmembrane region" description="Helical" evidence="15">
    <location>
        <begin position="84"/>
        <end position="104"/>
    </location>
</feature>
<evidence type="ECO:0000256" key="15">
    <source>
        <dbReference type="SAM" id="Phobius"/>
    </source>
</evidence>
<keyword evidence="5 14" id="KW-0597">Phosphoprotein</keyword>
<dbReference type="InterPro" id="IPR003018">
    <property type="entry name" value="GAF"/>
</dbReference>
<dbReference type="Gene3D" id="1.10.287.130">
    <property type="match status" value="1"/>
</dbReference>
<name>A0A2W7TU22_9FLAO</name>
<keyword evidence="13 15" id="KW-0472">Membrane</keyword>
<feature type="domain" description="PAC" evidence="19">
    <location>
        <begin position="906"/>
        <end position="957"/>
    </location>
</feature>
<feature type="transmembrane region" description="Helical" evidence="15">
    <location>
        <begin position="164"/>
        <end position="181"/>
    </location>
</feature>
<dbReference type="PROSITE" id="PS50110">
    <property type="entry name" value="RESPONSE_REGULATORY"/>
    <property type="match status" value="1"/>
</dbReference>
<evidence type="ECO:0000256" key="4">
    <source>
        <dbReference type="ARBA" id="ARBA00022475"/>
    </source>
</evidence>
<dbReference type="InterPro" id="IPR013655">
    <property type="entry name" value="PAS_fold_3"/>
</dbReference>
<evidence type="ECO:0000259" key="19">
    <source>
        <dbReference type="PROSITE" id="PS50113"/>
    </source>
</evidence>
<dbReference type="SUPFAM" id="SSF47384">
    <property type="entry name" value="Homodimeric domain of signal transducing histidine kinase"/>
    <property type="match status" value="1"/>
</dbReference>
<dbReference type="GO" id="GO:0000155">
    <property type="term" value="F:phosphorelay sensor kinase activity"/>
    <property type="evidence" value="ECO:0007669"/>
    <property type="project" value="InterPro"/>
</dbReference>
<dbReference type="InterPro" id="IPR003594">
    <property type="entry name" value="HATPase_dom"/>
</dbReference>
<protein>
    <recommendedName>
        <fullName evidence="3">histidine kinase</fullName>
        <ecNumber evidence="3">2.7.13.3</ecNumber>
    </recommendedName>
</protein>
<dbReference type="GO" id="GO:0005886">
    <property type="term" value="C:plasma membrane"/>
    <property type="evidence" value="ECO:0007669"/>
    <property type="project" value="UniProtKB-SubCell"/>
</dbReference>
<feature type="transmembrane region" description="Helical" evidence="15">
    <location>
        <begin position="188"/>
        <end position="206"/>
    </location>
</feature>
<dbReference type="Pfam" id="PF01590">
    <property type="entry name" value="GAF"/>
    <property type="match status" value="1"/>
</dbReference>
<dbReference type="SMART" id="SM00091">
    <property type="entry name" value="PAS"/>
    <property type="match status" value="3"/>
</dbReference>
<dbReference type="SUPFAM" id="SSF52172">
    <property type="entry name" value="CheY-like"/>
    <property type="match status" value="1"/>
</dbReference>
<dbReference type="PROSITE" id="PS50113">
    <property type="entry name" value="PAC"/>
    <property type="match status" value="2"/>
</dbReference>
<gene>
    <name evidence="20" type="ORF">DOS84_11885</name>
</gene>
<comment type="catalytic activity">
    <reaction evidence="1">
        <text>ATP + protein L-histidine = ADP + protein N-phospho-L-histidine.</text>
        <dbReference type="EC" id="2.7.13.3"/>
    </reaction>
</comment>
<dbReference type="Gene3D" id="3.40.50.2300">
    <property type="match status" value="1"/>
</dbReference>
<dbReference type="SUPFAM" id="SSF55874">
    <property type="entry name" value="ATPase domain of HSP90 chaperone/DNA topoisomerase II/histidine kinase"/>
    <property type="match status" value="1"/>
</dbReference>
<dbReference type="SMART" id="SM00448">
    <property type="entry name" value="REC"/>
    <property type="match status" value="1"/>
</dbReference>
<dbReference type="CDD" id="cd00082">
    <property type="entry name" value="HisKA"/>
    <property type="match status" value="1"/>
</dbReference>
<organism evidence="20 21">
    <name type="scientific">Flavobacterium aquariorum</name>
    <dbReference type="NCBI Taxonomy" id="2217670"/>
    <lineage>
        <taxon>Bacteria</taxon>
        <taxon>Pseudomonadati</taxon>
        <taxon>Bacteroidota</taxon>
        <taxon>Flavobacteriia</taxon>
        <taxon>Flavobacteriales</taxon>
        <taxon>Flavobacteriaceae</taxon>
        <taxon>Flavobacterium</taxon>
    </lineage>
</organism>
<keyword evidence="11 15" id="KW-1133">Transmembrane helix</keyword>
<evidence type="ECO:0000256" key="2">
    <source>
        <dbReference type="ARBA" id="ARBA00004651"/>
    </source>
</evidence>
<evidence type="ECO:0000256" key="9">
    <source>
        <dbReference type="ARBA" id="ARBA00022777"/>
    </source>
</evidence>
<evidence type="ECO:0000313" key="21">
    <source>
        <dbReference type="Proteomes" id="UP000249177"/>
    </source>
</evidence>
<feature type="domain" description="PAC" evidence="19">
    <location>
        <begin position="423"/>
        <end position="475"/>
    </location>
</feature>
<keyword evidence="9 20" id="KW-0418">Kinase</keyword>
<evidence type="ECO:0000256" key="13">
    <source>
        <dbReference type="ARBA" id="ARBA00023136"/>
    </source>
</evidence>
<dbReference type="InterPro" id="IPR000014">
    <property type="entry name" value="PAS"/>
</dbReference>
<proteinExistence type="predicted"/>
<keyword evidence="7 15" id="KW-0812">Transmembrane</keyword>
<evidence type="ECO:0000256" key="1">
    <source>
        <dbReference type="ARBA" id="ARBA00000085"/>
    </source>
</evidence>
<feature type="transmembrane region" description="Helical" evidence="15">
    <location>
        <begin position="140"/>
        <end position="158"/>
    </location>
</feature>
<dbReference type="InterPro" id="IPR011006">
    <property type="entry name" value="CheY-like_superfamily"/>
</dbReference>
<dbReference type="Gene3D" id="3.30.450.20">
    <property type="entry name" value="PAS domain"/>
    <property type="match status" value="3"/>
</dbReference>
<feature type="domain" description="PAS" evidence="18">
    <location>
        <begin position="239"/>
        <end position="283"/>
    </location>
</feature>
<feature type="transmembrane region" description="Helical" evidence="15">
    <location>
        <begin position="7"/>
        <end position="27"/>
    </location>
</feature>
<dbReference type="CDD" id="cd16922">
    <property type="entry name" value="HATPase_EvgS-ArcB-TorS-like"/>
    <property type="match status" value="1"/>
</dbReference>
<comment type="subcellular location">
    <subcellularLocation>
        <location evidence="2">Cell membrane</location>
        <topology evidence="2">Multi-pass membrane protein</topology>
    </subcellularLocation>
</comment>
<evidence type="ECO:0000256" key="6">
    <source>
        <dbReference type="ARBA" id="ARBA00022679"/>
    </source>
</evidence>
<dbReference type="Pfam" id="PF00512">
    <property type="entry name" value="HisKA"/>
    <property type="match status" value="1"/>
</dbReference>
<dbReference type="FunFam" id="3.30.565.10:FF:000010">
    <property type="entry name" value="Sensor histidine kinase RcsC"/>
    <property type="match status" value="1"/>
</dbReference>
<dbReference type="InterPro" id="IPR035965">
    <property type="entry name" value="PAS-like_dom_sf"/>
</dbReference>
<dbReference type="CDD" id="cd00130">
    <property type="entry name" value="PAS"/>
    <property type="match status" value="3"/>
</dbReference>
<evidence type="ECO:0000256" key="5">
    <source>
        <dbReference type="ARBA" id="ARBA00022553"/>
    </source>
</evidence>
<dbReference type="Pfam" id="PF02518">
    <property type="entry name" value="HATPase_c"/>
    <property type="match status" value="1"/>
</dbReference>
<dbReference type="PANTHER" id="PTHR45339">
    <property type="entry name" value="HYBRID SIGNAL TRANSDUCTION HISTIDINE KINASE J"/>
    <property type="match status" value="1"/>
</dbReference>
<evidence type="ECO:0000256" key="10">
    <source>
        <dbReference type="ARBA" id="ARBA00022840"/>
    </source>
</evidence>
<accession>A0A2W7TU22</accession>
<evidence type="ECO:0000256" key="3">
    <source>
        <dbReference type="ARBA" id="ARBA00012438"/>
    </source>
</evidence>
<dbReference type="Pfam" id="PF00989">
    <property type="entry name" value="PAS"/>
    <property type="match status" value="1"/>
</dbReference>
<dbReference type="InterPro" id="IPR029016">
    <property type="entry name" value="GAF-like_dom_sf"/>
</dbReference>
<dbReference type="GO" id="GO:0005524">
    <property type="term" value="F:ATP binding"/>
    <property type="evidence" value="ECO:0007669"/>
    <property type="project" value="UniProtKB-KW"/>
</dbReference>
<keyword evidence="10" id="KW-0067">ATP-binding</keyword>
<dbReference type="GO" id="GO:0006355">
    <property type="term" value="P:regulation of DNA-templated transcription"/>
    <property type="evidence" value="ECO:0007669"/>
    <property type="project" value="InterPro"/>
</dbReference>
<dbReference type="FunFam" id="1.10.287.130:FF:000003">
    <property type="entry name" value="Histidine kinase"/>
    <property type="match status" value="1"/>
</dbReference>
<dbReference type="Pfam" id="PF08447">
    <property type="entry name" value="PAS_3"/>
    <property type="match status" value="1"/>
</dbReference>
<evidence type="ECO:0000256" key="12">
    <source>
        <dbReference type="ARBA" id="ARBA00023012"/>
    </source>
</evidence>
<evidence type="ECO:0000256" key="14">
    <source>
        <dbReference type="PROSITE-ProRule" id="PRU00169"/>
    </source>
</evidence>
<comment type="caution">
    <text evidence="20">The sequence shown here is derived from an EMBL/GenBank/DDBJ whole genome shotgun (WGS) entry which is preliminary data.</text>
</comment>
<dbReference type="OrthoDB" id="9811889at2"/>
<dbReference type="InterPro" id="IPR036097">
    <property type="entry name" value="HisK_dim/P_sf"/>
</dbReference>
<feature type="domain" description="PAS" evidence="18">
    <location>
        <begin position="349"/>
        <end position="419"/>
    </location>
</feature>
<keyword evidence="21" id="KW-1185">Reference proteome</keyword>
<dbReference type="Gene3D" id="3.30.565.10">
    <property type="entry name" value="Histidine kinase-like ATPase, C-terminal domain"/>
    <property type="match status" value="1"/>
</dbReference>
<feature type="transmembrane region" description="Helical" evidence="15">
    <location>
        <begin position="39"/>
        <end position="57"/>
    </location>
</feature>
<dbReference type="SUPFAM" id="SSF55785">
    <property type="entry name" value="PYP-like sensor domain (PAS domain)"/>
    <property type="match status" value="3"/>
</dbReference>
<evidence type="ECO:0000256" key="11">
    <source>
        <dbReference type="ARBA" id="ARBA00022989"/>
    </source>
</evidence>
<evidence type="ECO:0000259" key="17">
    <source>
        <dbReference type="PROSITE" id="PS50110"/>
    </source>
</evidence>
<dbReference type="InterPro" id="IPR003661">
    <property type="entry name" value="HisK_dim/P_dom"/>
</dbReference>
<reference evidence="20 21" key="1">
    <citation type="submission" date="2018-06" db="EMBL/GenBank/DDBJ databases">
        <title>Flavobacterium sp IMCC34762, genome.</title>
        <authorList>
            <person name="Joung Y."/>
            <person name="Cho J."/>
            <person name="Song J."/>
        </authorList>
    </citation>
    <scope>NUCLEOTIDE SEQUENCE [LARGE SCALE GENOMIC DNA]</scope>
    <source>
        <strain evidence="20 21">IMCC34762</strain>
    </source>
</reference>
<dbReference type="InterPro" id="IPR000700">
    <property type="entry name" value="PAS-assoc_C"/>
</dbReference>
<keyword evidence="12" id="KW-0902">Two-component regulatory system</keyword>
<dbReference type="PROSITE" id="PS50112">
    <property type="entry name" value="PAS"/>
    <property type="match status" value="3"/>
</dbReference>
<dbReference type="InterPro" id="IPR036890">
    <property type="entry name" value="HATPase_C_sf"/>
</dbReference>
<keyword evidence="8" id="KW-0547">Nucleotide-binding</keyword>
<keyword evidence="4" id="KW-1003">Cell membrane</keyword>
<feature type="modified residue" description="4-aspartylphosphate" evidence="14">
    <location>
        <position position="1276"/>
    </location>
</feature>
<sequence length="1350" mass="156593">MLLFCNILLYLKFNFSLPSLVCIAMSLSLESTYIIMKSYRNITLLVILVILIIALLYSNTKINSILKNIDNLPVEESDKREYQLYLLFLGLIIPFLEILFELFHVRPKSLLINNFSIGCFFLLLFLISEKSKYLYDRIKTIYIFLFYLYSMLIGYNIIFLQNDIIPTYAFIVLFFFSYIIIKPIKKYWIFSSFVFGYLFLIFAFDLVPVKRAIILINYGIMVFIINHIRHVSITKIQEKFNFTNEIVNKGNSLTIATNKKGEVTFCSDTIISILGYTPGEVMGMGFWKLTEDPEFIGINYHTNFVDNRLYVRKLKCKNGEYKFIQWIDKQFSEDSIIGIGQDITNEIKIRNQYENLIQTAVDIIFEADYKGKFTFINDYAIKILGYSKEEFLDKNFSSIIRKDYVTNTMSFYQNILDIEENFTTLEFPIIKKDGSELWISQNVFIRRNSFGEIDGYSGIARDITLLRNIENEKSKRQYKIEKYSKTLKDIAVSNHSNNGNFDQTITRILQITSLTLGVNRSSYWIYDKDKIICNKLFESQTNILENEIRFYRHENLGYFQKIESKLQVVQSDIGSYATNNKIKSTYVYSNNIFSTLDTPVFIDGELKGILSYESTGEIRNWDNEDINFAKSISDLIVIALASQMRLEIERKLAYKSELLLVINKNTNQFLLQKSTSKLIMGIINELGKITLSERISYFKKDSKTHLFDQKCMWTNELQDFDTVHPKLQNLSFSEFDNNIKDLSPQQFFESIKDKIQNERIKLFLKNLNPDSMLLFPVFIKNEFDGFFVFDDSSKERIWSNDEISILHLLVKNISSSIERNINEAIIEESEERFRLLANNIPGTVFLSNYDEKYTKIYLNDEIEKLTGYPKSDFLENKIYFIDLILSQDLENVLLKNKIALEEKKPLHVIYRIIHKNGSIVWVEEFGDSIIKNGEIAFMEGILIDITEKKKNESIVKEKELAEAANKAKSEFLANMSHEIRTPLNGIIGYTDLLMNSKLENTQKQYMSTINQSANILLEVVNDILDFSKIESGKLELNIEKYCIDDIILQIKELINYQAHSKNLEINYIIEENVPKYIWVDYIRLKQVLINLLTNAVKFTHKGKIDLTISALEIQKNQTALRFSVKDTGIGIRKNNQKIIFQAFSQEDSSTTKKFGGTGLGLTISNQLLGLMNSKLQINSQFNIGSTFFFDIKLKSSNKSKQKKAIDKEKNISENRTLTLENEEPKILIVEDNKINMLLTKTLVKQIIPKCKIYESVDGEKALLKALEVVPDIVLMDIQMPLVNGYEATKKIREIEQFKDTIIIALTAGTVMGEKEKCIEAGMNDYVPKPIVKKTLEDILEKWLKAKSNAL</sequence>
<evidence type="ECO:0000256" key="7">
    <source>
        <dbReference type="ARBA" id="ARBA00022692"/>
    </source>
</evidence>
<dbReference type="InterPro" id="IPR001610">
    <property type="entry name" value="PAC"/>
</dbReference>
<dbReference type="Pfam" id="PF13426">
    <property type="entry name" value="PAS_9"/>
    <property type="match status" value="1"/>
</dbReference>
<evidence type="ECO:0000256" key="8">
    <source>
        <dbReference type="ARBA" id="ARBA00022741"/>
    </source>
</evidence>